<evidence type="ECO:0000259" key="13">
    <source>
        <dbReference type="Pfam" id="PF11838"/>
    </source>
</evidence>
<evidence type="ECO:0000256" key="4">
    <source>
        <dbReference type="ARBA" id="ARBA00022622"/>
    </source>
</evidence>
<dbReference type="EnsemblMetazoa" id="GBRI019170-RA">
    <property type="protein sequence ID" value="GBRI019170-PA"/>
    <property type="gene ID" value="GBRI019170"/>
</dbReference>
<evidence type="ECO:0000256" key="6">
    <source>
        <dbReference type="ARBA" id="ARBA00022723"/>
    </source>
</evidence>
<dbReference type="GO" id="GO:0005886">
    <property type="term" value="C:plasma membrane"/>
    <property type="evidence" value="ECO:0007669"/>
    <property type="project" value="UniProtKB-SubCell"/>
</dbReference>
<evidence type="ECO:0000259" key="14">
    <source>
        <dbReference type="Pfam" id="PF17900"/>
    </source>
</evidence>
<dbReference type="Pfam" id="PF11838">
    <property type="entry name" value="ERAP1_C"/>
    <property type="match status" value="1"/>
</dbReference>
<evidence type="ECO:0000256" key="1">
    <source>
        <dbReference type="ARBA" id="ARBA00001947"/>
    </source>
</evidence>
<feature type="signal peptide" evidence="11">
    <location>
        <begin position="1"/>
        <end position="17"/>
    </location>
</feature>
<keyword evidence="4" id="KW-0336">GPI-anchor</keyword>
<keyword evidence="10" id="KW-0449">Lipoprotein</keyword>
<proteinExistence type="inferred from homology"/>
<keyword evidence="5" id="KW-0645">Protease</keyword>
<keyword evidence="4" id="KW-0325">Glycoprotein</keyword>
<evidence type="ECO:0000256" key="11">
    <source>
        <dbReference type="SAM" id="SignalP"/>
    </source>
</evidence>
<keyword evidence="8" id="KW-0862">Zinc</keyword>
<dbReference type="GO" id="GO:0006508">
    <property type="term" value="P:proteolysis"/>
    <property type="evidence" value="ECO:0007669"/>
    <property type="project" value="UniProtKB-KW"/>
</dbReference>
<dbReference type="InterPro" id="IPR027268">
    <property type="entry name" value="Peptidase_M4/M1_CTD_sf"/>
</dbReference>
<dbReference type="InterPro" id="IPR001930">
    <property type="entry name" value="Peptidase_M1"/>
</dbReference>
<feature type="domain" description="ERAP1-like C-terminal" evidence="13">
    <location>
        <begin position="584"/>
        <end position="909"/>
    </location>
</feature>
<dbReference type="Gene3D" id="1.10.390.10">
    <property type="entry name" value="Neutral Protease Domain 2"/>
    <property type="match status" value="1"/>
</dbReference>
<keyword evidence="4" id="KW-0472">Membrane</keyword>
<dbReference type="GO" id="GO:0098552">
    <property type="term" value="C:side of membrane"/>
    <property type="evidence" value="ECO:0007669"/>
    <property type="project" value="UniProtKB-KW"/>
</dbReference>
<reference evidence="15" key="2">
    <citation type="submission" date="2020-05" db="UniProtKB">
        <authorList>
            <consortium name="EnsemblMetazoa"/>
        </authorList>
    </citation>
    <scope>IDENTIFICATION</scope>
    <source>
        <strain evidence="15">IAEA</strain>
    </source>
</reference>
<keyword evidence="9" id="KW-0482">Metalloprotease</keyword>
<comment type="cofactor">
    <cofactor evidence="1">
        <name>Zn(2+)</name>
        <dbReference type="ChEBI" id="CHEBI:29105"/>
    </cofactor>
</comment>
<dbReference type="Gene3D" id="1.25.50.20">
    <property type="match status" value="1"/>
</dbReference>
<keyword evidence="16" id="KW-1185">Reference proteome</keyword>
<evidence type="ECO:0000256" key="3">
    <source>
        <dbReference type="ARBA" id="ARBA00010136"/>
    </source>
</evidence>
<evidence type="ECO:0000256" key="5">
    <source>
        <dbReference type="ARBA" id="ARBA00022670"/>
    </source>
</evidence>
<reference evidence="16" key="1">
    <citation type="submission" date="2014-03" db="EMBL/GenBank/DDBJ databases">
        <authorList>
            <person name="Aksoy S."/>
            <person name="Warren W."/>
            <person name="Wilson R.K."/>
        </authorList>
    </citation>
    <scope>NUCLEOTIDE SEQUENCE [LARGE SCALE GENOMIC DNA]</scope>
    <source>
        <strain evidence="16">IAEA</strain>
    </source>
</reference>
<dbReference type="InterPro" id="IPR045357">
    <property type="entry name" value="Aminopeptidase_N-like_N"/>
</dbReference>
<dbReference type="FunFam" id="1.25.50.20:FF:000005">
    <property type="entry name" value="Aminopeptidase N-like protein"/>
    <property type="match status" value="1"/>
</dbReference>
<comment type="subcellular location">
    <subcellularLocation>
        <location evidence="2">Cell membrane</location>
        <topology evidence="2">Lipid-anchor</topology>
        <topology evidence="2">GPI-anchor</topology>
    </subcellularLocation>
</comment>
<dbReference type="InterPro" id="IPR050344">
    <property type="entry name" value="Peptidase_M1_aminopeptidases"/>
</dbReference>
<evidence type="ECO:0000256" key="10">
    <source>
        <dbReference type="ARBA" id="ARBA00023288"/>
    </source>
</evidence>
<feature type="domain" description="Aminopeptidase N-like N-terminal" evidence="14">
    <location>
        <begin position="50"/>
        <end position="246"/>
    </location>
</feature>
<keyword evidence="11" id="KW-0732">Signal</keyword>
<feature type="domain" description="Peptidase M1 membrane alanine aminopeptidase" evidence="12">
    <location>
        <begin position="304"/>
        <end position="479"/>
    </location>
</feature>
<dbReference type="InterPro" id="IPR042097">
    <property type="entry name" value="Aminopeptidase_N-like_N_sf"/>
</dbReference>
<dbReference type="Gene3D" id="2.60.40.1730">
    <property type="entry name" value="tricorn interacting facor f3 domain"/>
    <property type="match status" value="1"/>
</dbReference>
<dbReference type="Proteomes" id="UP000091820">
    <property type="component" value="Unassembled WGS sequence"/>
</dbReference>
<evidence type="ECO:0000256" key="8">
    <source>
        <dbReference type="ARBA" id="ARBA00022833"/>
    </source>
</evidence>
<comment type="similarity">
    <text evidence="3">Belongs to the peptidase M1 family.</text>
</comment>
<name>A0A1A9WGS8_9MUSC</name>
<dbReference type="PANTHER" id="PTHR11533:SF18">
    <property type="entry name" value="FI02158P"/>
    <property type="match status" value="1"/>
</dbReference>
<keyword evidence="6" id="KW-0479">Metal-binding</keyword>
<evidence type="ECO:0000313" key="16">
    <source>
        <dbReference type="Proteomes" id="UP000091820"/>
    </source>
</evidence>
<accession>A0A1A9WGS8</accession>
<protein>
    <recommendedName>
        <fullName evidence="17">Aminopeptidase</fullName>
    </recommendedName>
</protein>
<dbReference type="GO" id="GO:0005737">
    <property type="term" value="C:cytoplasm"/>
    <property type="evidence" value="ECO:0007669"/>
    <property type="project" value="TreeGrafter"/>
</dbReference>
<dbReference type="SUPFAM" id="SSF63737">
    <property type="entry name" value="Leukotriene A4 hydrolase N-terminal domain"/>
    <property type="match status" value="1"/>
</dbReference>
<evidence type="ECO:0000313" key="15">
    <source>
        <dbReference type="EnsemblMetazoa" id="GBRI019170-PA"/>
    </source>
</evidence>
<evidence type="ECO:0000256" key="2">
    <source>
        <dbReference type="ARBA" id="ARBA00004609"/>
    </source>
</evidence>
<organism evidence="15 16">
    <name type="scientific">Glossina brevipalpis</name>
    <dbReference type="NCBI Taxonomy" id="37001"/>
    <lineage>
        <taxon>Eukaryota</taxon>
        <taxon>Metazoa</taxon>
        <taxon>Ecdysozoa</taxon>
        <taxon>Arthropoda</taxon>
        <taxon>Hexapoda</taxon>
        <taxon>Insecta</taxon>
        <taxon>Pterygota</taxon>
        <taxon>Neoptera</taxon>
        <taxon>Endopterygota</taxon>
        <taxon>Diptera</taxon>
        <taxon>Brachycera</taxon>
        <taxon>Muscomorpha</taxon>
        <taxon>Hippoboscoidea</taxon>
        <taxon>Glossinidae</taxon>
        <taxon>Glossina</taxon>
    </lineage>
</organism>
<dbReference type="SUPFAM" id="SSF55486">
    <property type="entry name" value="Metalloproteases ('zincins'), catalytic domain"/>
    <property type="match status" value="1"/>
</dbReference>
<keyword evidence="7" id="KW-0378">Hydrolase</keyword>
<dbReference type="InterPro" id="IPR024571">
    <property type="entry name" value="ERAP1-like_C_dom"/>
</dbReference>
<evidence type="ECO:0000259" key="12">
    <source>
        <dbReference type="Pfam" id="PF01433"/>
    </source>
</evidence>
<dbReference type="PRINTS" id="PR00756">
    <property type="entry name" value="ALADIPTASE"/>
</dbReference>
<dbReference type="GO" id="GO:0008237">
    <property type="term" value="F:metallopeptidase activity"/>
    <property type="evidence" value="ECO:0007669"/>
    <property type="project" value="UniProtKB-KW"/>
</dbReference>
<dbReference type="InterPro" id="IPR014782">
    <property type="entry name" value="Peptidase_M1_dom"/>
</dbReference>
<dbReference type="STRING" id="37001.A0A1A9WGS8"/>
<dbReference type="GO" id="GO:0008270">
    <property type="term" value="F:zinc ion binding"/>
    <property type="evidence" value="ECO:0007669"/>
    <property type="project" value="InterPro"/>
</dbReference>
<dbReference type="GO" id="GO:0005615">
    <property type="term" value="C:extracellular space"/>
    <property type="evidence" value="ECO:0007669"/>
    <property type="project" value="TreeGrafter"/>
</dbReference>
<evidence type="ECO:0000256" key="7">
    <source>
        <dbReference type="ARBA" id="ARBA00022801"/>
    </source>
</evidence>
<dbReference type="PANTHER" id="PTHR11533">
    <property type="entry name" value="PROTEASE M1 ZINC METALLOPROTEASE"/>
    <property type="match status" value="1"/>
</dbReference>
<sequence length="943" mass="110032">MFFCGLRFIALQMLVYAVAIAASKTINKRSVDLSATRALISDVRLPTEVVPTGYDIHLYPIIEKDSFTGTVHINISWSQPIKKISLHAHYDLNLNERTLNLLKINKDSITESIPILRGDRMIRKTIYVIYLKNTVQECSQCVLKIDFEGNIWKSAEGLFKGSYVTGINNEEKHYLATSMRPNNARRLFPCFDEPGFKVPFTVSIARPKSYVILFNTPLTRTEIMNSSSELDYVIDYFEPTPPMSTFTFGFVISQLNKLKREGTLFMQTQTGLEEQMEINLWARQEALADIKDVYEKLYTIYDRLIDYFNVSLPLKKIDVIAIPELDFLHPADCWGLLMFKERDLFKPRYYILTYELIYQWLGSWITPNWWDVSHINKALVGFLTTAVIQKIDDNRKYDLKYPLSGLYSLYYEFSKRYPHSKITGIKQEMKSYKTEMILRMLNYSLSESTFQAGIRNFVADYQYKAYFSNNLWDALTKQAITDGMLDSEYSIGEIATSWITKDRLPMITVDTDFNKNNDLKISQKLYLRERPHDVPEQHLMLWWIPIVIISQNNLNFNLTKPTIWMKEEREIILSNISSMTENSFVIINPEEIGPFPVNYDSKNWNLLLSFLLKEDGRSRIPAYTRAKLIHDAWNLAYAGELSFVTVFNMTLFMKYERTLIVWTPVLTFIDHIGRHIDMSKVHKKFEMYVQTLLTPLYEELHNPEQNSWQNELKTSTERFLCHAGYKPCIEKAHKNFQLWMESANPDLDNVLPNNYICPVFKWGTIDEWEFGLERVITFPKNRTQSERTYLLKTLAGCPQESNKIIRLLNITILEENGNFSANDALLIFSMLTGGSPGYITLYNFLSENWSEIKRKFESKTNLWDNLISAATGQFKTSEGYEMVKTLYNQHKEEFGSATHIIESSLKNIKEEAKWSDENLPVIEEWLDNFLSNNNRPEEKFVSS</sequence>
<dbReference type="AlphaFoldDB" id="A0A1A9WGS8"/>
<evidence type="ECO:0008006" key="17">
    <source>
        <dbReference type="Google" id="ProtNLM"/>
    </source>
</evidence>
<dbReference type="Gene3D" id="2.60.40.1910">
    <property type="match status" value="1"/>
</dbReference>
<dbReference type="Pfam" id="PF17900">
    <property type="entry name" value="Peptidase_M1_N"/>
    <property type="match status" value="1"/>
</dbReference>
<dbReference type="VEuPathDB" id="VectorBase:GBRI019170"/>
<evidence type="ECO:0000256" key="9">
    <source>
        <dbReference type="ARBA" id="ARBA00023049"/>
    </source>
</evidence>
<dbReference type="Pfam" id="PF01433">
    <property type="entry name" value="Peptidase_M1"/>
    <property type="match status" value="1"/>
</dbReference>
<feature type="chain" id="PRO_5008400331" description="Aminopeptidase" evidence="11">
    <location>
        <begin position="18"/>
        <end position="943"/>
    </location>
</feature>